<keyword evidence="1" id="KW-0853">WD repeat</keyword>
<accession>E9HIU3</accession>
<dbReference type="GO" id="GO:0003677">
    <property type="term" value="F:DNA binding"/>
    <property type="evidence" value="ECO:0000318"/>
    <property type="project" value="GO_Central"/>
</dbReference>
<keyword evidence="5" id="KW-1185">Reference proteome</keyword>
<dbReference type="InterPro" id="IPR050853">
    <property type="entry name" value="WD_repeat_DNA-damage-binding"/>
</dbReference>
<dbReference type="HOGENOM" id="CLU_714263_0_0_1"/>
<dbReference type="PANTHER" id="PTHR14773:SF0">
    <property type="entry name" value="WD REPEAT-CONTAINING PROTEIN 76"/>
    <property type="match status" value="1"/>
</dbReference>
<keyword evidence="2" id="KW-0677">Repeat</keyword>
<evidence type="ECO:0000256" key="1">
    <source>
        <dbReference type="ARBA" id="ARBA00022574"/>
    </source>
</evidence>
<feature type="compositionally biased region" description="Basic and acidic residues" evidence="3">
    <location>
        <begin position="291"/>
        <end position="304"/>
    </location>
</feature>
<dbReference type="PANTHER" id="PTHR14773">
    <property type="entry name" value="WD REPEAT-CONTAINING PROTEIN 76"/>
    <property type="match status" value="1"/>
</dbReference>
<dbReference type="AlphaFoldDB" id="E9HIU3"/>
<evidence type="ECO:0000256" key="2">
    <source>
        <dbReference type="ARBA" id="ARBA00022737"/>
    </source>
</evidence>
<organism evidence="4 5">
    <name type="scientific">Daphnia pulex</name>
    <name type="common">Water flea</name>
    <dbReference type="NCBI Taxonomy" id="6669"/>
    <lineage>
        <taxon>Eukaryota</taxon>
        <taxon>Metazoa</taxon>
        <taxon>Ecdysozoa</taxon>
        <taxon>Arthropoda</taxon>
        <taxon>Crustacea</taxon>
        <taxon>Branchiopoda</taxon>
        <taxon>Diplostraca</taxon>
        <taxon>Cladocera</taxon>
        <taxon>Anomopoda</taxon>
        <taxon>Daphniidae</taxon>
        <taxon>Daphnia</taxon>
    </lineage>
</organism>
<dbReference type="GO" id="GO:2000001">
    <property type="term" value="P:regulation of DNA damage checkpoint"/>
    <property type="evidence" value="ECO:0000318"/>
    <property type="project" value="GO_Central"/>
</dbReference>
<evidence type="ECO:0000256" key="3">
    <source>
        <dbReference type="SAM" id="MobiDB-lite"/>
    </source>
</evidence>
<gene>
    <name evidence="4" type="ORF">DAPPUDRAFT_114642</name>
</gene>
<feature type="region of interest" description="Disordered" evidence="3">
    <location>
        <begin position="285"/>
        <end position="304"/>
    </location>
</feature>
<dbReference type="PhylomeDB" id="E9HIU3"/>
<reference evidence="4 5" key="1">
    <citation type="journal article" date="2011" name="Science">
        <title>The ecoresponsive genome of Daphnia pulex.</title>
        <authorList>
            <person name="Colbourne J.K."/>
            <person name="Pfrender M.E."/>
            <person name="Gilbert D."/>
            <person name="Thomas W.K."/>
            <person name="Tucker A."/>
            <person name="Oakley T.H."/>
            <person name="Tokishita S."/>
            <person name="Aerts A."/>
            <person name="Arnold G.J."/>
            <person name="Basu M.K."/>
            <person name="Bauer D.J."/>
            <person name="Caceres C.E."/>
            <person name="Carmel L."/>
            <person name="Casola C."/>
            <person name="Choi J.H."/>
            <person name="Detter J.C."/>
            <person name="Dong Q."/>
            <person name="Dusheyko S."/>
            <person name="Eads B.D."/>
            <person name="Frohlich T."/>
            <person name="Geiler-Samerotte K.A."/>
            <person name="Gerlach D."/>
            <person name="Hatcher P."/>
            <person name="Jogdeo S."/>
            <person name="Krijgsveld J."/>
            <person name="Kriventseva E.V."/>
            <person name="Kultz D."/>
            <person name="Laforsch C."/>
            <person name="Lindquist E."/>
            <person name="Lopez J."/>
            <person name="Manak J.R."/>
            <person name="Muller J."/>
            <person name="Pangilinan J."/>
            <person name="Patwardhan R.P."/>
            <person name="Pitluck S."/>
            <person name="Pritham E.J."/>
            <person name="Rechtsteiner A."/>
            <person name="Rho M."/>
            <person name="Rogozin I.B."/>
            <person name="Sakarya O."/>
            <person name="Salamov A."/>
            <person name="Schaack S."/>
            <person name="Shapiro H."/>
            <person name="Shiga Y."/>
            <person name="Skalitzky C."/>
            <person name="Smith Z."/>
            <person name="Souvorov A."/>
            <person name="Sung W."/>
            <person name="Tang Z."/>
            <person name="Tsuchiya D."/>
            <person name="Tu H."/>
            <person name="Vos H."/>
            <person name="Wang M."/>
            <person name="Wolf Y.I."/>
            <person name="Yamagata H."/>
            <person name="Yamada T."/>
            <person name="Ye Y."/>
            <person name="Shaw J.R."/>
            <person name="Andrews J."/>
            <person name="Crease T.J."/>
            <person name="Tang H."/>
            <person name="Lucas S.M."/>
            <person name="Robertson H.M."/>
            <person name="Bork P."/>
            <person name="Koonin E.V."/>
            <person name="Zdobnov E.M."/>
            <person name="Grigoriev I.V."/>
            <person name="Lynch M."/>
            <person name="Boore J.L."/>
        </authorList>
    </citation>
    <scope>NUCLEOTIDE SEQUENCE [LARGE SCALE GENOMIC DNA]</scope>
</reference>
<protein>
    <submittedName>
        <fullName evidence="4">Uncharacterized protein</fullName>
    </submittedName>
</protein>
<sequence length="387" mass="44536">MEIFVEFRDDEDGENFLAELKKRPTDKFEASRYDHLIKPLPQIRDECVQVHPDSRPIQTVETLLNHQSRTHPLEGFICILKLLCLGHGRGNSSVVDECLRDEEEPRRIQFSGNMEDFIDVKAGDHIEEKNMPLGSPEQNNRRVIVTRSKTNNLAASKQLPCFSYELNSSKRSGKPRRNAAVAKKRSHAEVDDEEVLKSPPAKKKNRGISEYELEVQKNIEERKKMFEMLKFGDAKQGFLDVLPNQRKRKVDEVKEDIDEYYNKLNLNLDSSLICVYVINRNDVPVKRGRPKSGESRPKRAKVEKSNESLLEMCNQPCKMKLRSRRNRDKVIPVTESSTKDDLKSDEMFNNEFDSNATGATMTLKNTYADQSSVDESSLMNLQILSEE</sequence>
<dbReference type="InParanoid" id="E9HIU3"/>
<feature type="region of interest" description="Disordered" evidence="3">
    <location>
        <begin position="168"/>
        <end position="203"/>
    </location>
</feature>
<dbReference type="Proteomes" id="UP000000305">
    <property type="component" value="Unassembled WGS sequence"/>
</dbReference>
<feature type="compositionally biased region" description="Basic residues" evidence="3">
    <location>
        <begin position="171"/>
        <end position="186"/>
    </location>
</feature>
<dbReference type="EMBL" id="GL732657">
    <property type="protein sequence ID" value="EFX68351.1"/>
    <property type="molecule type" value="Genomic_DNA"/>
</dbReference>
<dbReference type="GO" id="GO:0005634">
    <property type="term" value="C:nucleus"/>
    <property type="evidence" value="ECO:0000318"/>
    <property type="project" value="GO_Central"/>
</dbReference>
<evidence type="ECO:0000313" key="5">
    <source>
        <dbReference type="Proteomes" id="UP000000305"/>
    </source>
</evidence>
<name>E9HIU3_DAPPU</name>
<dbReference type="KEGG" id="dpx:DAPPUDRAFT_114642"/>
<proteinExistence type="predicted"/>
<evidence type="ECO:0000313" key="4">
    <source>
        <dbReference type="EMBL" id="EFX68351.1"/>
    </source>
</evidence>